<dbReference type="InterPro" id="IPR036282">
    <property type="entry name" value="Glutathione-S-Trfase_C_sf"/>
</dbReference>
<dbReference type="SUPFAM" id="SSF47616">
    <property type="entry name" value="GST C-terminal domain-like"/>
    <property type="match status" value="1"/>
</dbReference>
<evidence type="ECO:0000259" key="1">
    <source>
        <dbReference type="PROSITE" id="PS50404"/>
    </source>
</evidence>
<reference evidence="3" key="1">
    <citation type="submission" date="2021-11" db="EMBL/GenBank/DDBJ databases">
        <title>Vibrio ZSDE26 sp. nov. and Vibrio ZSDZ34 sp. nov., isolated from coastal seawater in Qingdao.</title>
        <authorList>
            <person name="Zhang P."/>
        </authorList>
    </citation>
    <scope>NUCLEOTIDE SEQUENCE</scope>
    <source>
        <strain evidence="3">ZSDE26</strain>
    </source>
</reference>
<dbReference type="RefSeq" id="WP_345791563.1">
    <property type="nucleotide sequence ID" value="NZ_JAJHVV010000008.1"/>
</dbReference>
<dbReference type="SUPFAM" id="SSF52833">
    <property type="entry name" value="Thioredoxin-like"/>
    <property type="match status" value="1"/>
</dbReference>
<dbReference type="Proteomes" id="UP001139559">
    <property type="component" value="Unassembled WGS sequence"/>
</dbReference>
<sequence>MPILYSLQNCPYAMRGRIALFKSQQRVLIRAVKLNNKPEEMLLASPKGSVPVLVVQDTIDSEKRMVIEESLEVMLWALSESDPDDLLDSENPQSLATMIHLIAEFEQEFIPAFNAYSCAKRYHEDNVVECRENCETHIQELERRLNQHQYLFSDKESLLDIALMPFIRKFARIERQWYLQSPYPKLRQWLDSYLQSAMFSKVMEKHELWLEGRKDIYFGQRAQP</sequence>
<accession>A0A9X2BIS1</accession>
<keyword evidence="4" id="KW-1185">Reference proteome</keyword>
<dbReference type="Pfam" id="PF13410">
    <property type="entry name" value="GST_C_2"/>
    <property type="match status" value="1"/>
</dbReference>
<dbReference type="InterPro" id="IPR036249">
    <property type="entry name" value="Thioredoxin-like_sf"/>
</dbReference>
<organism evidence="3 4">
    <name type="scientific">Vibrio amylolyticus</name>
    <dbReference type="NCBI Taxonomy" id="2847292"/>
    <lineage>
        <taxon>Bacteria</taxon>
        <taxon>Pseudomonadati</taxon>
        <taxon>Pseudomonadota</taxon>
        <taxon>Gammaproteobacteria</taxon>
        <taxon>Vibrionales</taxon>
        <taxon>Vibrionaceae</taxon>
        <taxon>Vibrio</taxon>
    </lineage>
</organism>
<dbReference type="PROSITE" id="PS50405">
    <property type="entry name" value="GST_CTER"/>
    <property type="match status" value="1"/>
</dbReference>
<dbReference type="InterPro" id="IPR050983">
    <property type="entry name" value="GST_Omega/HSP26"/>
</dbReference>
<dbReference type="Gene3D" id="3.40.30.10">
    <property type="entry name" value="Glutaredoxin"/>
    <property type="match status" value="1"/>
</dbReference>
<feature type="domain" description="GST N-terminal" evidence="1">
    <location>
        <begin position="1"/>
        <end position="85"/>
    </location>
</feature>
<dbReference type="Pfam" id="PF13417">
    <property type="entry name" value="GST_N_3"/>
    <property type="match status" value="1"/>
</dbReference>
<dbReference type="GO" id="GO:0005737">
    <property type="term" value="C:cytoplasm"/>
    <property type="evidence" value="ECO:0007669"/>
    <property type="project" value="TreeGrafter"/>
</dbReference>
<feature type="domain" description="GST C-terminal" evidence="2">
    <location>
        <begin position="91"/>
        <end position="218"/>
    </location>
</feature>
<dbReference type="InterPro" id="IPR040079">
    <property type="entry name" value="Glutathione_S-Trfase"/>
</dbReference>
<protein>
    <submittedName>
        <fullName evidence="3">Glutathione S-transferase</fullName>
    </submittedName>
</protein>
<evidence type="ECO:0000259" key="2">
    <source>
        <dbReference type="PROSITE" id="PS50405"/>
    </source>
</evidence>
<dbReference type="PROSITE" id="PS50404">
    <property type="entry name" value="GST_NTER"/>
    <property type="match status" value="1"/>
</dbReference>
<gene>
    <name evidence="3" type="ORF">KP803_14180</name>
</gene>
<evidence type="ECO:0000313" key="3">
    <source>
        <dbReference type="EMBL" id="MCK6264425.1"/>
    </source>
</evidence>
<dbReference type="PANTHER" id="PTHR43968">
    <property type="match status" value="1"/>
</dbReference>
<dbReference type="InterPro" id="IPR010987">
    <property type="entry name" value="Glutathione-S-Trfase_C-like"/>
</dbReference>
<dbReference type="CDD" id="cd03196">
    <property type="entry name" value="GST_C_5"/>
    <property type="match status" value="1"/>
</dbReference>
<dbReference type="PANTHER" id="PTHR43968:SF6">
    <property type="entry name" value="GLUTATHIONE S-TRANSFERASE OMEGA"/>
    <property type="match status" value="1"/>
</dbReference>
<dbReference type="InterPro" id="IPR004045">
    <property type="entry name" value="Glutathione_S-Trfase_N"/>
</dbReference>
<evidence type="ECO:0000313" key="4">
    <source>
        <dbReference type="Proteomes" id="UP001139559"/>
    </source>
</evidence>
<name>A0A9X2BIS1_9VIBR</name>
<dbReference type="Gene3D" id="1.20.1050.10">
    <property type="match status" value="1"/>
</dbReference>
<comment type="caution">
    <text evidence="3">The sequence shown here is derived from an EMBL/GenBank/DDBJ whole genome shotgun (WGS) entry which is preliminary data.</text>
</comment>
<dbReference type="AlphaFoldDB" id="A0A9X2BIS1"/>
<dbReference type="EMBL" id="JAJHVV010000008">
    <property type="protein sequence ID" value="MCK6264425.1"/>
    <property type="molecule type" value="Genomic_DNA"/>
</dbReference>
<dbReference type="SFLD" id="SFLDS00019">
    <property type="entry name" value="Glutathione_Transferase_(cytos"/>
    <property type="match status" value="1"/>
</dbReference>
<proteinExistence type="predicted"/>